<dbReference type="InterPro" id="IPR011009">
    <property type="entry name" value="Kinase-like_dom_sf"/>
</dbReference>
<feature type="signal peptide" evidence="8">
    <location>
        <begin position="1"/>
        <end position="24"/>
    </location>
</feature>
<sequence length="776" mass="87559">MASQTIFILLVIFLSSQLWHFSEAQTWVKAGYWYANGEFPIQDIDSALFTHLSCAFAEVNPSTYQLFIPSASEQYFSNFTSIVKRKNPSVKALLSVWNGISATGKSITGEKVNDSVLSSMISESSKRKSFVDSSIKTARRYGFHGIDLFWLWPNSTDLANIGVLLDEWRAAINSEPRKPSESQLILTIAVRYLPEIEMVSYPIDSMSRNVDWAHVVAYDYHLPSRENFTGVHAALYNPSSHANTDFGIREWLNKGFPPSKLVLGLPYHGWAWKLVSPQDNAVGAHASGPAITIDGSMGYKSIKSYIRDYGYGATSVYNATYVVNLFTSPTIWINFDGIETVKTKIAYAKEKRLIGYNAFQLSNDDNWALSRAAQEGELQENKQRLLLKIILPVSLVVVLAAAILYYLRRRMVKSEEEMVLRGIPGLRISTSAAENFASDAPHLQVFRFANIKGATNNFSSANKLGEGGFGPVYKGKLPRGQEIAVKRLSASSSQGLEEFQNEVTLTARLQHVNLVRVLGYCTEKEEKMLIYEYMPNKSLDLYLFDPIRRSRLDWKKRVHIIEGVTQGLLYLQEYANITVIHRDLKASNILLDDEMNPKISDFGMARLFRKDAYEANTSRIVGTYGYVPPEYVTKGTYSMKYDVYSFGVLLLQIISGKRNTCYYGPHENLNLLEFAYDLWNDERGTEFIDPSLDDSSSPCKIMRCMQIALLCVQENPGDRPSMLEVFTMLKNDSMPTTSPRRPAFSVKADKNTGSTSTSKQEIYSFNDPQISELEPR</sequence>
<evidence type="ECO:0000256" key="4">
    <source>
        <dbReference type="ARBA" id="ARBA00022777"/>
    </source>
</evidence>
<dbReference type="PROSITE" id="PS51910">
    <property type="entry name" value="GH18_2"/>
    <property type="match status" value="1"/>
</dbReference>
<dbReference type="FunFam" id="3.30.200.20:FF:000951">
    <property type="entry name" value="Uncharacterized protein"/>
    <property type="match status" value="1"/>
</dbReference>
<dbReference type="SMART" id="SM00220">
    <property type="entry name" value="S_TKc"/>
    <property type="match status" value="1"/>
</dbReference>
<dbReference type="PANTHER" id="PTHR27002">
    <property type="entry name" value="RECEPTOR-LIKE SERINE/THREONINE-PROTEIN KINASE SD1-8"/>
    <property type="match status" value="1"/>
</dbReference>
<keyword evidence="7" id="KW-0472">Membrane</keyword>
<dbReference type="InterPro" id="IPR008271">
    <property type="entry name" value="Ser/Thr_kinase_AS"/>
</dbReference>
<dbReference type="Gene3D" id="3.20.20.80">
    <property type="entry name" value="Glycosidases"/>
    <property type="match status" value="1"/>
</dbReference>
<dbReference type="SMART" id="SM00636">
    <property type="entry name" value="Glyco_18"/>
    <property type="match status" value="1"/>
</dbReference>
<dbReference type="Pfam" id="PF00704">
    <property type="entry name" value="Glyco_hydro_18"/>
    <property type="match status" value="1"/>
</dbReference>
<dbReference type="InterPro" id="IPR000719">
    <property type="entry name" value="Prot_kinase_dom"/>
</dbReference>
<keyword evidence="5" id="KW-0067">ATP-binding</keyword>
<dbReference type="FunFam" id="1.10.510.10:FF:001964">
    <property type="entry name" value="Uncharacterized protein"/>
    <property type="match status" value="1"/>
</dbReference>
<feature type="domain" description="Protein kinase" evidence="9">
    <location>
        <begin position="458"/>
        <end position="737"/>
    </location>
</feature>
<dbReference type="GO" id="GO:0008061">
    <property type="term" value="F:chitin binding"/>
    <property type="evidence" value="ECO:0007669"/>
    <property type="project" value="InterPro"/>
</dbReference>
<name>A0A061GKE4_THECC</name>
<keyword evidence="7" id="KW-0812">Transmembrane</keyword>
<accession>A0A061GKE4</accession>
<dbReference type="Gene3D" id="3.10.50.10">
    <property type="match status" value="1"/>
</dbReference>
<evidence type="ECO:0000256" key="1">
    <source>
        <dbReference type="ARBA" id="ARBA00022527"/>
    </source>
</evidence>
<evidence type="ECO:0000256" key="5">
    <source>
        <dbReference type="ARBA" id="ARBA00022840"/>
    </source>
</evidence>
<dbReference type="Gene3D" id="1.10.510.10">
    <property type="entry name" value="Transferase(Phosphotransferase) domain 1"/>
    <property type="match status" value="1"/>
</dbReference>
<dbReference type="InterPro" id="IPR017853">
    <property type="entry name" value="GH"/>
</dbReference>
<dbReference type="Gramene" id="EOY29617">
    <property type="protein sequence ID" value="EOY29617"/>
    <property type="gene ID" value="TCM_037109"/>
</dbReference>
<dbReference type="GO" id="GO:0005524">
    <property type="term" value="F:ATP binding"/>
    <property type="evidence" value="ECO:0007669"/>
    <property type="project" value="UniProtKB-KW"/>
</dbReference>
<dbReference type="GO" id="GO:0007165">
    <property type="term" value="P:signal transduction"/>
    <property type="evidence" value="ECO:0000318"/>
    <property type="project" value="GO_Central"/>
</dbReference>
<dbReference type="InterPro" id="IPR001223">
    <property type="entry name" value="Glyco_hydro18_cat"/>
</dbReference>
<dbReference type="Gene3D" id="3.30.200.20">
    <property type="entry name" value="Phosphorylase Kinase, domain 1"/>
    <property type="match status" value="1"/>
</dbReference>
<reference evidence="11 12" key="1">
    <citation type="journal article" date="2013" name="Genome Biol.">
        <title>The genome sequence of the most widely cultivated cacao type and its use to identify candidate genes regulating pod color.</title>
        <authorList>
            <person name="Motamayor J.C."/>
            <person name="Mockaitis K."/>
            <person name="Schmutz J."/>
            <person name="Haiminen N."/>
            <person name="Iii D.L."/>
            <person name="Cornejo O."/>
            <person name="Findley S.D."/>
            <person name="Zheng P."/>
            <person name="Utro F."/>
            <person name="Royaert S."/>
            <person name="Saski C."/>
            <person name="Jenkins J."/>
            <person name="Podicheti R."/>
            <person name="Zhao M."/>
            <person name="Scheffler B.E."/>
            <person name="Stack J.C."/>
            <person name="Feltus F.A."/>
            <person name="Mustiga G.M."/>
            <person name="Amores F."/>
            <person name="Phillips W."/>
            <person name="Marelli J.P."/>
            <person name="May G.D."/>
            <person name="Shapiro H."/>
            <person name="Ma J."/>
            <person name="Bustamante C.D."/>
            <person name="Schnell R.J."/>
            <person name="Main D."/>
            <person name="Gilbert D."/>
            <person name="Parida L."/>
            <person name="Kuhn D.N."/>
        </authorList>
    </citation>
    <scope>NUCLEOTIDE SEQUENCE [LARGE SCALE GENOMIC DNA]</scope>
    <source>
        <strain evidence="12">cv. Matina 1-6</strain>
    </source>
</reference>
<gene>
    <name evidence="11" type="ORF">TCM_037109</name>
</gene>
<dbReference type="HOGENOM" id="CLU_000288_95_2_1"/>
<proteinExistence type="predicted"/>
<evidence type="ECO:0000256" key="8">
    <source>
        <dbReference type="SAM" id="SignalP"/>
    </source>
</evidence>
<dbReference type="GO" id="GO:0004674">
    <property type="term" value="F:protein serine/threonine kinase activity"/>
    <property type="evidence" value="ECO:0000318"/>
    <property type="project" value="GO_Central"/>
</dbReference>
<feature type="transmembrane region" description="Helical" evidence="7">
    <location>
        <begin position="385"/>
        <end position="407"/>
    </location>
</feature>
<keyword evidence="7" id="KW-1133">Transmembrane helix</keyword>
<dbReference type="GO" id="GO:0005975">
    <property type="term" value="P:carbohydrate metabolic process"/>
    <property type="evidence" value="ECO:0007669"/>
    <property type="project" value="InterPro"/>
</dbReference>
<dbReference type="InParanoid" id="A0A061GKE4"/>
<dbReference type="CDD" id="cd02879">
    <property type="entry name" value="GH18_plant_chitinase_class_V"/>
    <property type="match status" value="1"/>
</dbReference>
<dbReference type="InterPro" id="IPR001245">
    <property type="entry name" value="Ser-Thr/Tyr_kinase_cat_dom"/>
</dbReference>
<dbReference type="OMA" id="WVHVRSY"/>
<dbReference type="CDD" id="cd14066">
    <property type="entry name" value="STKc_IRAK"/>
    <property type="match status" value="1"/>
</dbReference>
<dbReference type="SUPFAM" id="SSF56112">
    <property type="entry name" value="Protein kinase-like (PK-like)"/>
    <property type="match status" value="1"/>
</dbReference>
<keyword evidence="4" id="KW-0418">Kinase</keyword>
<evidence type="ECO:0000313" key="11">
    <source>
        <dbReference type="EMBL" id="EOY29617.1"/>
    </source>
</evidence>
<feature type="chain" id="PRO_5001599185" evidence="8">
    <location>
        <begin position="25"/>
        <end position="776"/>
    </location>
</feature>
<dbReference type="PROSITE" id="PS50011">
    <property type="entry name" value="PROTEIN_KINASE_DOM"/>
    <property type="match status" value="1"/>
</dbReference>
<feature type="compositionally biased region" description="Polar residues" evidence="6">
    <location>
        <begin position="751"/>
        <end position="769"/>
    </location>
</feature>
<dbReference type="PROSITE" id="PS00108">
    <property type="entry name" value="PROTEIN_KINASE_ST"/>
    <property type="match status" value="1"/>
</dbReference>
<dbReference type="SUPFAM" id="SSF54556">
    <property type="entry name" value="Chitinase insertion domain"/>
    <property type="match status" value="1"/>
</dbReference>
<dbReference type="SUPFAM" id="SSF51445">
    <property type="entry name" value="(Trans)glycosidases"/>
    <property type="match status" value="1"/>
</dbReference>
<evidence type="ECO:0000256" key="7">
    <source>
        <dbReference type="SAM" id="Phobius"/>
    </source>
</evidence>
<evidence type="ECO:0000259" key="9">
    <source>
        <dbReference type="PROSITE" id="PS50011"/>
    </source>
</evidence>
<evidence type="ECO:0000256" key="6">
    <source>
        <dbReference type="SAM" id="MobiDB-lite"/>
    </source>
</evidence>
<evidence type="ECO:0000256" key="2">
    <source>
        <dbReference type="ARBA" id="ARBA00022679"/>
    </source>
</evidence>
<dbReference type="InterPro" id="IPR011583">
    <property type="entry name" value="Chitinase_II/V-like_cat"/>
</dbReference>
<dbReference type="PANTHER" id="PTHR27002:SF559">
    <property type="entry name" value="CYSTEINE-RICH RLK (RECEPTOR-LIKE KINASE) PROTEIN"/>
    <property type="match status" value="1"/>
</dbReference>
<evidence type="ECO:0000259" key="10">
    <source>
        <dbReference type="PROSITE" id="PS51910"/>
    </source>
</evidence>
<feature type="region of interest" description="Disordered" evidence="6">
    <location>
        <begin position="733"/>
        <end position="776"/>
    </location>
</feature>
<keyword evidence="8" id="KW-0732">Signal</keyword>
<organism evidence="11 12">
    <name type="scientific">Theobroma cacao</name>
    <name type="common">Cacao</name>
    <name type="synonym">Cocoa</name>
    <dbReference type="NCBI Taxonomy" id="3641"/>
    <lineage>
        <taxon>Eukaryota</taxon>
        <taxon>Viridiplantae</taxon>
        <taxon>Streptophyta</taxon>
        <taxon>Embryophyta</taxon>
        <taxon>Tracheophyta</taxon>
        <taxon>Spermatophyta</taxon>
        <taxon>Magnoliopsida</taxon>
        <taxon>eudicotyledons</taxon>
        <taxon>Gunneridae</taxon>
        <taxon>Pentapetalae</taxon>
        <taxon>rosids</taxon>
        <taxon>malvids</taxon>
        <taxon>Malvales</taxon>
        <taxon>Malvaceae</taxon>
        <taxon>Byttnerioideae</taxon>
        <taxon>Theobroma</taxon>
    </lineage>
</organism>
<protein>
    <submittedName>
        <fullName evidence="11">Cysteine-rich RLK 34</fullName>
    </submittedName>
</protein>
<dbReference type="Pfam" id="PF07714">
    <property type="entry name" value="PK_Tyr_Ser-Thr"/>
    <property type="match status" value="1"/>
</dbReference>
<feature type="domain" description="GH18" evidence="10">
    <location>
        <begin position="27"/>
        <end position="380"/>
    </location>
</feature>
<dbReference type="AlphaFoldDB" id="A0A061GKE4"/>
<keyword evidence="12" id="KW-1185">Reference proteome</keyword>
<evidence type="ECO:0000256" key="3">
    <source>
        <dbReference type="ARBA" id="ARBA00022741"/>
    </source>
</evidence>
<keyword evidence="1" id="KW-0723">Serine/threonine-protein kinase</keyword>
<keyword evidence="2" id="KW-0808">Transferase</keyword>
<dbReference type="GO" id="GO:0005886">
    <property type="term" value="C:plasma membrane"/>
    <property type="evidence" value="ECO:0000318"/>
    <property type="project" value="GO_Central"/>
</dbReference>
<dbReference type="Proteomes" id="UP000026915">
    <property type="component" value="Chromosome 9"/>
</dbReference>
<dbReference type="InterPro" id="IPR029070">
    <property type="entry name" value="Chitinase_insertion_sf"/>
</dbReference>
<dbReference type="GO" id="GO:0006955">
    <property type="term" value="P:immune response"/>
    <property type="evidence" value="ECO:0000318"/>
    <property type="project" value="GO_Central"/>
</dbReference>
<dbReference type="EMBL" id="CM001887">
    <property type="protein sequence ID" value="EOY29617.1"/>
    <property type="molecule type" value="Genomic_DNA"/>
</dbReference>
<dbReference type="eggNOG" id="KOG2806">
    <property type="taxonomic scope" value="Eukaryota"/>
</dbReference>
<evidence type="ECO:0000313" key="12">
    <source>
        <dbReference type="Proteomes" id="UP000026915"/>
    </source>
</evidence>
<keyword evidence="3" id="KW-0547">Nucleotide-binding</keyword>